<accession>A0A4R9A9Z4</accession>
<evidence type="ECO:0000256" key="1">
    <source>
        <dbReference type="SAM" id="SignalP"/>
    </source>
</evidence>
<protein>
    <recommendedName>
        <fullName evidence="4">LPXTG cell wall anchor domain-containing protein</fullName>
    </recommendedName>
</protein>
<evidence type="ECO:0000313" key="3">
    <source>
        <dbReference type="Proteomes" id="UP000297447"/>
    </source>
</evidence>
<gene>
    <name evidence="2" type="ORF">E3T55_03635</name>
</gene>
<dbReference type="OrthoDB" id="5125365at2"/>
<reference evidence="2 3" key="1">
    <citation type="submission" date="2019-03" db="EMBL/GenBank/DDBJ databases">
        <title>Genomics of glacier-inhabiting Cryobacterium strains.</title>
        <authorList>
            <person name="Liu Q."/>
            <person name="Xin Y.-H."/>
        </authorList>
    </citation>
    <scope>NUCLEOTIDE SEQUENCE [LARGE SCALE GENOMIC DNA]</scope>
    <source>
        <strain evidence="2 3">Hh14</strain>
    </source>
</reference>
<evidence type="ECO:0000313" key="2">
    <source>
        <dbReference type="EMBL" id="TFD54525.1"/>
    </source>
</evidence>
<dbReference type="RefSeq" id="WP_134518200.1">
    <property type="nucleotide sequence ID" value="NZ_SOHE01000016.1"/>
</dbReference>
<sequence>MVAIRHHPVGPVARAILALALATLLALAAAAAPAAAAPIDLTLSTDGVTFSEAPADLFEGGLFDDLGLLIPRGSVSATLWVKNPTARPASLRISTRDVVFSDAAFAQVVTLSTWNSRTETAAATTLAAVDGCRAAMPAVSLAAGEVVRLVVTFTMADATGLVGQNGFASLNFLVTMQQHTGMPPQPACDDEGVLVPVLTSPAPRGPALMAHPRSLSQTGTETGPLVALALALVGAGLAVTGAATRGIRCARLVEGRNHDEHPIDQA</sequence>
<feature type="signal peptide" evidence="1">
    <location>
        <begin position="1"/>
        <end position="36"/>
    </location>
</feature>
<name>A0A4R9A9Z4_9MICO</name>
<organism evidence="2 3">
    <name type="scientific">Cryobacterium frigoriphilum</name>
    <dbReference type="NCBI Taxonomy" id="1259150"/>
    <lineage>
        <taxon>Bacteria</taxon>
        <taxon>Bacillati</taxon>
        <taxon>Actinomycetota</taxon>
        <taxon>Actinomycetes</taxon>
        <taxon>Micrococcales</taxon>
        <taxon>Microbacteriaceae</taxon>
        <taxon>Cryobacterium</taxon>
    </lineage>
</organism>
<dbReference type="AlphaFoldDB" id="A0A4R9A9Z4"/>
<proteinExistence type="predicted"/>
<keyword evidence="1" id="KW-0732">Signal</keyword>
<evidence type="ECO:0008006" key="4">
    <source>
        <dbReference type="Google" id="ProtNLM"/>
    </source>
</evidence>
<dbReference type="Proteomes" id="UP000297447">
    <property type="component" value="Unassembled WGS sequence"/>
</dbReference>
<comment type="caution">
    <text evidence="2">The sequence shown here is derived from an EMBL/GenBank/DDBJ whole genome shotgun (WGS) entry which is preliminary data.</text>
</comment>
<keyword evidence="3" id="KW-1185">Reference proteome</keyword>
<feature type="chain" id="PRO_5021001407" description="LPXTG cell wall anchor domain-containing protein" evidence="1">
    <location>
        <begin position="37"/>
        <end position="266"/>
    </location>
</feature>
<dbReference type="EMBL" id="SOHE01000016">
    <property type="protein sequence ID" value="TFD54525.1"/>
    <property type="molecule type" value="Genomic_DNA"/>
</dbReference>